<dbReference type="InterPro" id="IPR029071">
    <property type="entry name" value="Ubiquitin-like_domsf"/>
</dbReference>
<accession>A0A196SLY0</accession>
<name>A0A196SLY0_BLAHN</name>
<dbReference type="PROSITE" id="PS50053">
    <property type="entry name" value="UBIQUITIN_2"/>
    <property type="match status" value="2"/>
</dbReference>
<dbReference type="EMBL" id="LXWW01000041">
    <property type="protein sequence ID" value="OAO17217.1"/>
    <property type="molecule type" value="Genomic_DNA"/>
</dbReference>
<dbReference type="Proteomes" id="UP000078348">
    <property type="component" value="Unassembled WGS sequence"/>
</dbReference>
<evidence type="ECO:0000313" key="2">
    <source>
        <dbReference type="EMBL" id="OAO17217.1"/>
    </source>
</evidence>
<comment type="caution">
    <text evidence="2">The sequence shown here is derived from an EMBL/GenBank/DDBJ whole genome shotgun (WGS) entry which is preliminary data.</text>
</comment>
<keyword evidence="3" id="KW-1185">Reference proteome</keyword>
<evidence type="ECO:0000259" key="1">
    <source>
        <dbReference type="PROSITE" id="PS50053"/>
    </source>
</evidence>
<organism evidence="2 3">
    <name type="scientific">Blastocystis sp. subtype 1 (strain ATCC 50177 / NandII)</name>
    <dbReference type="NCBI Taxonomy" id="478820"/>
    <lineage>
        <taxon>Eukaryota</taxon>
        <taxon>Sar</taxon>
        <taxon>Stramenopiles</taxon>
        <taxon>Bigyra</taxon>
        <taxon>Opalozoa</taxon>
        <taxon>Opalinata</taxon>
        <taxon>Blastocystidae</taxon>
        <taxon>Blastocystis</taxon>
    </lineage>
</organism>
<dbReference type="CDD" id="cd17039">
    <property type="entry name" value="Ubl_ubiquitin_like"/>
    <property type="match status" value="1"/>
</dbReference>
<protein>
    <recommendedName>
        <fullName evidence="1">Ubiquitin-like domain-containing protein</fullName>
    </recommendedName>
</protein>
<gene>
    <name evidence="2" type="ORF">AV274_1051</name>
</gene>
<feature type="domain" description="Ubiquitin-like" evidence="1">
    <location>
        <begin position="269"/>
        <end position="302"/>
    </location>
</feature>
<evidence type="ECO:0000313" key="3">
    <source>
        <dbReference type="Proteomes" id="UP000078348"/>
    </source>
</evidence>
<sequence length="1063" mass="118446">MKCRGVFSKDADKEIELDLPDNATISDVRDAIAKMNGCNRKRVDLSLNNVVLEDSQPARCLIESGDVPFRYDYSIPRRIFMFDYNNRHVRLDLDVDSSFKEIASMLEKKIASLRSIDFSLYYNGQPLDLTTKTLDDYNIPPSGLILVVESMMELTVGLPTGNDKVYTILKSKRVVDLKERISASLFIAAQNLVVTNNGTTLADDVPLESLSSSEASSLLCAIQVPVTIIPDTKCAVFWDISSNLNATAQFLVDSLVAALHNLQALKTTLLFNGVAMRDEDLLSSYGVDNATFIYMVTEEEAQCIEPQSLKDSFDRLLAQPPSSRTRRELESNAKWVCDCLAKGTLQPTAFAGQLEGVFAYIGASREAGLITVLQRLVLLLCESAAQPLTLSLQVVPVCMRALTLLVGKGAWSGVAGCVSILHRAILPNVEAAMRCAWTADLFYQLYTVLYIVGCSSEEVFTTLRQILDILVAMQARDQTLEFKKALSPEKLFLNRYPDLKADYLPIARSILSHVSDFLSIRYIFNHYFDEPSVVRLLLEHNIILSFANNRRIPTPSLFTGSLRQQYGKELAEPITRCLNAFSNNEGITRYFITLLGILANEQRTSFATASPIAAQITAVLQHADLLAVFVAAARQWSDGYTRLLFLFLCTLFATDPSSHSLLVQNSAVFLPSLADATLFSPKNSSYWSDPASHAVLTVFDTIWSVSTAPKCSRDLALSTLSTLSRQATAEFLRTATHLIDGAIDALLAQLRQQTLAGNRQDFCRVVAEYYKSLLAGVMEHDECISFEGEIPPCNYLFLTFFVRNSDIPEFAEVAPNFGEWLAFFLQVVESIYKDDDDAVDLEQRRPYLFKTEVVPSLVKCLVMCMRTKDDANITKISAMLVEIIDLYKDEMEEIGNWLMAELLPVLDAAEVQPYMNVVMDFISRGLVNEALFWDFLEADGLDKLMAYIESLKEKGQRYEVTVIRFMDAFSYINSIASLLKAINLGYSTIADSIYFENQISNIAKQIVDLEEVVIEKDDDDAMLAAECLTAVRASSSILSAEEKAILKKAASRITYHSCSCVVV</sequence>
<feature type="domain" description="Ubiquitin-like" evidence="1">
    <location>
        <begin position="152"/>
        <end position="218"/>
    </location>
</feature>
<dbReference type="SUPFAM" id="SSF54236">
    <property type="entry name" value="Ubiquitin-like"/>
    <property type="match status" value="1"/>
</dbReference>
<proteinExistence type="predicted"/>
<reference evidence="2 3" key="1">
    <citation type="submission" date="2016-05" db="EMBL/GenBank/DDBJ databases">
        <title>Nuclear genome of Blastocystis sp. subtype 1 NandII.</title>
        <authorList>
            <person name="Gentekaki E."/>
            <person name="Curtis B."/>
            <person name="Stairs C."/>
            <person name="Eme L."/>
            <person name="Herman E."/>
            <person name="Klimes V."/>
            <person name="Arias M.C."/>
            <person name="Elias M."/>
            <person name="Hilliou F."/>
            <person name="Klute M."/>
            <person name="Malik S.-B."/>
            <person name="Pightling A."/>
            <person name="Rachubinski R."/>
            <person name="Salas D."/>
            <person name="Schlacht A."/>
            <person name="Suga H."/>
            <person name="Archibald J."/>
            <person name="Ball S.G."/>
            <person name="Clark G."/>
            <person name="Dacks J."/>
            <person name="Van Der Giezen M."/>
            <person name="Tsaousis A."/>
            <person name="Roger A."/>
        </authorList>
    </citation>
    <scope>NUCLEOTIDE SEQUENCE [LARGE SCALE GENOMIC DNA]</scope>
    <source>
        <strain evidence="3">ATCC 50177 / NandII</strain>
    </source>
</reference>
<dbReference type="AlphaFoldDB" id="A0A196SLY0"/>
<dbReference type="InterPro" id="IPR000626">
    <property type="entry name" value="Ubiquitin-like_dom"/>
</dbReference>